<evidence type="ECO:0000256" key="8">
    <source>
        <dbReference type="ARBA" id="ARBA00023157"/>
    </source>
</evidence>
<keyword evidence="15" id="KW-1185">Reference proteome</keyword>
<dbReference type="InterPro" id="IPR019764">
    <property type="entry name" value="Endothelin_toxin_CS"/>
</dbReference>
<dbReference type="PANTHER" id="PTHR13874">
    <property type="entry name" value="ENDOTHELIN"/>
    <property type="match status" value="1"/>
</dbReference>
<feature type="domain" description="Endothelin-like toxin" evidence="14">
    <location>
        <begin position="157"/>
        <end position="178"/>
    </location>
</feature>
<evidence type="ECO:0000256" key="6">
    <source>
        <dbReference type="ARBA" id="ARBA00022729"/>
    </source>
</evidence>
<dbReference type="SMART" id="SM00272">
    <property type="entry name" value="END"/>
    <property type="match status" value="2"/>
</dbReference>
<keyword evidence="7" id="KW-0838">Vasoactive</keyword>
<keyword evidence="4" id="KW-0964">Secreted</keyword>
<sequence>MLSTSLLLKTSSSADHALERNNAILSFSSPVSHSLLPPRGGSNSSNSSGLKFRGLQEQVHKATEMKFMAGGSLPAGSTRVDKVAGPEDVHRRDKRCTCYTYKDKECVYYCHLDIIWINTPERTVPYGLANYRGGFRGKRSTDQHRKSLHLSEWPPSRCSCADRCDKPCMRFCTRTQSSQCSNQDKLNRTAEGEPHREKGHVLT</sequence>
<dbReference type="Proteomes" id="UP001652642">
    <property type="component" value="Chromosome 4"/>
</dbReference>
<comment type="function">
    <text evidence="1">Endothelins are endothelium-derived vasoconstrictor peptides.</text>
</comment>
<feature type="region of interest" description="Disordered" evidence="13">
    <location>
        <begin position="183"/>
        <end position="203"/>
    </location>
</feature>
<evidence type="ECO:0000256" key="9">
    <source>
        <dbReference type="ARBA" id="ARBA00023259"/>
    </source>
</evidence>
<evidence type="ECO:0000256" key="3">
    <source>
        <dbReference type="ARBA" id="ARBA00010959"/>
    </source>
</evidence>
<comment type="similarity">
    <text evidence="3">Belongs to the endothelin/sarafotoxin family.</text>
</comment>
<evidence type="ECO:0000256" key="4">
    <source>
        <dbReference type="ARBA" id="ARBA00022525"/>
    </source>
</evidence>
<comment type="subcellular location">
    <subcellularLocation>
        <location evidence="2">Secreted</location>
    </subcellularLocation>
</comment>
<protein>
    <recommendedName>
        <fullName evidence="11">Endothelin-3</fullName>
    </recommendedName>
    <alternativeName>
        <fullName evidence="12">Preproendothelin-3</fullName>
    </alternativeName>
</protein>
<dbReference type="InterPro" id="IPR020475">
    <property type="entry name" value="Endothelin"/>
</dbReference>
<keyword evidence="10" id="KW-0839">Vasoconstrictor</keyword>
<name>A0ABM5G5H9_9SAUR</name>
<keyword evidence="5" id="KW-0123">Cardiotoxin</keyword>
<evidence type="ECO:0000256" key="12">
    <source>
        <dbReference type="ARBA" id="ARBA00041850"/>
    </source>
</evidence>
<proteinExistence type="inferred from homology"/>
<keyword evidence="9" id="KW-1213">G-protein coupled receptor impairing toxin</keyword>
<keyword evidence="6" id="KW-0732">Signal</keyword>
<evidence type="ECO:0000313" key="16">
    <source>
        <dbReference type="RefSeq" id="XP_072852906.1"/>
    </source>
</evidence>
<evidence type="ECO:0000256" key="13">
    <source>
        <dbReference type="SAM" id="MobiDB-lite"/>
    </source>
</evidence>
<feature type="compositionally biased region" description="Basic and acidic residues" evidence="13">
    <location>
        <begin position="185"/>
        <end position="203"/>
    </location>
</feature>
<dbReference type="Pfam" id="PF00322">
    <property type="entry name" value="Endothelin"/>
    <property type="match status" value="1"/>
</dbReference>
<keyword evidence="9" id="KW-0800">Toxin</keyword>
<evidence type="ECO:0000256" key="2">
    <source>
        <dbReference type="ARBA" id="ARBA00004613"/>
    </source>
</evidence>
<reference evidence="16" key="1">
    <citation type="submission" date="2025-08" db="UniProtKB">
        <authorList>
            <consortium name="RefSeq"/>
        </authorList>
    </citation>
    <scope>IDENTIFICATION</scope>
</reference>
<evidence type="ECO:0000256" key="7">
    <source>
        <dbReference type="ARBA" id="ARBA00022858"/>
    </source>
</evidence>
<dbReference type="PROSITE" id="PS00270">
    <property type="entry name" value="ENDOTHELIN"/>
    <property type="match status" value="1"/>
</dbReference>
<evidence type="ECO:0000313" key="15">
    <source>
        <dbReference type="Proteomes" id="UP001652642"/>
    </source>
</evidence>
<dbReference type="InterPro" id="IPR001928">
    <property type="entry name" value="Endothln-like_toxin"/>
</dbReference>
<gene>
    <name evidence="16" type="primary">EDN3</name>
</gene>
<dbReference type="PRINTS" id="PR00365">
    <property type="entry name" value="ENDOTHELIN"/>
</dbReference>
<evidence type="ECO:0000256" key="5">
    <source>
        <dbReference type="ARBA" id="ARBA00022582"/>
    </source>
</evidence>
<evidence type="ECO:0000256" key="11">
    <source>
        <dbReference type="ARBA" id="ARBA00040198"/>
    </source>
</evidence>
<keyword evidence="8" id="KW-1015">Disulfide bond</keyword>
<evidence type="ECO:0000259" key="14">
    <source>
        <dbReference type="SMART" id="SM00272"/>
    </source>
</evidence>
<organism evidence="15 16">
    <name type="scientific">Pogona vitticeps</name>
    <name type="common">central bearded dragon</name>
    <dbReference type="NCBI Taxonomy" id="103695"/>
    <lineage>
        <taxon>Eukaryota</taxon>
        <taxon>Metazoa</taxon>
        <taxon>Chordata</taxon>
        <taxon>Craniata</taxon>
        <taxon>Vertebrata</taxon>
        <taxon>Euteleostomi</taxon>
        <taxon>Lepidosauria</taxon>
        <taxon>Squamata</taxon>
        <taxon>Bifurcata</taxon>
        <taxon>Unidentata</taxon>
        <taxon>Episquamata</taxon>
        <taxon>Toxicofera</taxon>
        <taxon>Iguania</taxon>
        <taxon>Acrodonta</taxon>
        <taxon>Agamidae</taxon>
        <taxon>Amphibolurinae</taxon>
        <taxon>Pogona</taxon>
    </lineage>
</organism>
<accession>A0ABM5G5H9</accession>
<dbReference type="PANTHER" id="PTHR13874:SF11">
    <property type="entry name" value="ENDOTHELIN-3"/>
    <property type="match status" value="1"/>
</dbReference>
<dbReference type="RefSeq" id="XP_072852906.1">
    <property type="nucleotide sequence ID" value="XM_072996805.1"/>
</dbReference>
<evidence type="ECO:0000256" key="10">
    <source>
        <dbReference type="ARBA" id="ARBA00023322"/>
    </source>
</evidence>
<evidence type="ECO:0000256" key="1">
    <source>
        <dbReference type="ARBA" id="ARBA00003023"/>
    </source>
</evidence>
<dbReference type="GeneID" id="110084726"/>
<feature type="domain" description="Endothelin-like toxin" evidence="14">
    <location>
        <begin position="95"/>
        <end position="116"/>
    </location>
</feature>